<dbReference type="RefSeq" id="WP_283758415.1">
    <property type="nucleotide sequence ID" value="NZ_JAQOSQ010000009.1"/>
</dbReference>
<protein>
    <submittedName>
        <fullName evidence="1">Phage tail protein</fullName>
    </submittedName>
</protein>
<dbReference type="InterPro" id="IPR011747">
    <property type="entry name" value="CHP02241"/>
</dbReference>
<proteinExistence type="predicted"/>
<dbReference type="Pfam" id="PF06841">
    <property type="entry name" value="Phage_T4_gp19"/>
    <property type="match status" value="1"/>
</dbReference>
<gene>
    <name evidence="1" type="ORF">PMH09_11245</name>
</gene>
<evidence type="ECO:0000313" key="2">
    <source>
        <dbReference type="Proteomes" id="UP001232992"/>
    </source>
</evidence>
<dbReference type="PANTHER" id="PTHR38009">
    <property type="entry name" value="CONSERVED HYPOTHETICAL PHAGE TAIL PROTEIN"/>
    <property type="match status" value="1"/>
</dbReference>
<accession>A0ABT7BX41</accession>
<organism evidence="1 2">
    <name type="scientific">Roseofilum casamattae BLCC-M143</name>
    <dbReference type="NCBI Taxonomy" id="3022442"/>
    <lineage>
        <taxon>Bacteria</taxon>
        <taxon>Bacillati</taxon>
        <taxon>Cyanobacteriota</taxon>
        <taxon>Cyanophyceae</taxon>
        <taxon>Desertifilales</taxon>
        <taxon>Desertifilaceae</taxon>
        <taxon>Roseofilum</taxon>
        <taxon>Roseofilum casamattae</taxon>
    </lineage>
</organism>
<evidence type="ECO:0000313" key="1">
    <source>
        <dbReference type="EMBL" id="MDJ1183763.1"/>
    </source>
</evidence>
<comment type="caution">
    <text evidence="1">The sequence shown here is derived from an EMBL/GenBank/DDBJ whole genome shotgun (WGS) entry which is preliminary data.</text>
</comment>
<name>A0ABT7BX41_9CYAN</name>
<sequence>MAAPVYTTTANRFYLNFTGLDELEVKSMAALTYEGKVTGGDKPIQCGRRGAERHTTIAGYETNPSMTIEVYLNDQNQGAANRLFEWFLTCMPIEEGGSGEWANNRKDGSLTVYAPGKTKEILRWNLDRAWIKKYSISDVDATSGELALETYEIVAERITKVVSMATAA</sequence>
<dbReference type="Proteomes" id="UP001232992">
    <property type="component" value="Unassembled WGS sequence"/>
</dbReference>
<dbReference type="EMBL" id="JAQOSQ010000009">
    <property type="protein sequence ID" value="MDJ1183763.1"/>
    <property type="molecule type" value="Genomic_DNA"/>
</dbReference>
<keyword evidence="2" id="KW-1185">Reference proteome</keyword>
<dbReference type="InterPro" id="IPR010667">
    <property type="entry name" value="Phage_T4_Gp19"/>
</dbReference>
<dbReference type="PANTHER" id="PTHR38009:SF1">
    <property type="entry name" value="CONSERVED HYPOTHETICAL PHAGE TAIL PROTEIN"/>
    <property type="match status" value="1"/>
</dbReference>
<reference evidence="1 2" key="1">
    <citation type="submission" date="2023-01" db="EMBL/GenBank/DDBJ databases">
        <title>Novel diversity within Roseofilum (Cyanobacteria; Desertifilaceae) from marine benthic mats with descriptions of four novel species.</title>
        <authorList>
            <person name="Wang Y."/>
            <person name="Berthold D.E."/>
            <person name="Hu J."/>
            <person name="Lefler F.W."/>
            <person name="Laughinghouse H.D. IV."/>
        </authorList>
    </citation>
    <scope>NUCLEOTIDE SEQUENCE [LARGE SCALE GENOMIC DNA]</scope>
    <source>
        <strain evidence="1 2">BLCC-M143</strain>
    </source>
</reference>